<keyword evidence="3 8" id="KW-0812">Transmembrane</keyword>
<dbReference type="Proteomes" id="UP000076874">
    <property type="component" value="Unassembled WGS sequence"/>
</dbReference>
<keyword evidence="4" id="KW-0029">Amino-acid transport</keyword>
<dbReference type="PANTHER" id="PTHR45649">
    <property type="entry name" value="AMINO-ACID PERMEASE BAT1"/>
    <property type="match status" value="1"/>
</dbReference>
<feature type="region of interest" description="Disordered" evidence="7">
    <location>
        <begin position="1"/>
        <end position="36"/>
    </location>
</feature>
<evidence type="ECO:0000256" key="4">
    <source>
        <dbReference type="ARBA" id="ARBA00022970"/>
    </source>
</evidence>
<feature type="transmembrane region" description="Helical" evidence="8">
    <location>
        <begin position="488"/>
        <end position="506"/>
    </location>
</feature>
<dbReference type="EMBL" id="AZHD01000001">
    <property type="protein sequence ID" value="OAA68167.1"/>
    <property type="molecule type" value="Genomic_DNA"/>
</dbReference>
<evidence type="ECO:0000313" key="10">
    <source>
        <dbReference type="Proteomes" id="UP000076874"/>
    </source>
</evidence>
<dbReference type="InterPro" id="IPR004756">
    <property type="entry name" value="AA_permease"/>
</dbReference>
<feature type="transmembrane region" description="Helical" evidence="8">
    <location>
        <begin position="53"/>
        <end position="76"/>
    </location>
</feature>
<feature type="transmembrane region" description="Helical" evidence="8">
    <location>
        <begin position="456"/>
        <end position="476"/>
    </location>
</feature>
<evidence type="ECO:0000256" key="3">
    <source>
        <dbReference type="ARBA" id="ARBA00022692"/>
    </source>
</evidence>
<keyword evidence="5 8" id="KW-1133">Transmembrane helix</keyword>
<proteinExistence type="predicted"/>
<keyword evidence="2" id="KW-0813">Transport</keyword>
<name>A0A168A2M4_9HYPO</name>
<feature type="transmembrane region" description="Helical" evidence="8">
    <location>
        <begin position="414"/>
        <end position="436"/>
    </location>
</feature>
<organism evidence="9 10">
    <name type="scientific">Niveomyces insectorum RCEF 264</name>
    <dbReference type="NCBI Taxonomy" id="1081102"/>
    <lineage>
        <taxon>Eukaryota</taxon>
        <taxon>Fungi</taxon>
        <taxon>Dikarya</taxon>
        <taxon>Ascomycota</taxon>
        <taxon>Pezizomycotina</taxon>
        <taxon>Sordariomycetes</taxon>
        <taxon>Hypocreomycetidae</taxon>
        <taxon>Hypocreales</taxon>
        <taxon>Cordycipitaceae</taxon>
        <taxon>Niveomyces</taxon>
    </lineage>
</organism>
<evidence type="ECO:0000256" key="5">
    <source>
        <dbReference type="ARBA" id="ARBA00022989"/>
    </source>
</evidence>
<dbReference type="InterPro" id="IPR004840">
    <property type="entry name" value="Amino_acid_permease_CS"/>
</dbReference>
<feature type="transmembrane region" description="Helical" evidence="8">
    <location>
        <begin position="88"/>
        <end position="113"/>
    </location>
</feature>
<dbReference type="OrthoDB" id="10054429at2759"/>
<dbReference type="Gene3D" id="1.20.1740.10">
    <property type="entry name" value="Amino acid/polyamine transporter I"/>
    <property type="match status" value="1"/>
</dbReference>
<evidence type="ECO:0000256" key="8">
    <source>
        <dbReference type="SAM" id="Phobius"/>
    </source>
</evidence>
<evidence type="ECO:0000256" key="2">
    <source>
        <dbReference type="ARBA" id="ARBA00022448"/>
    </source>
</evidence>
<dbReference type="Pfam" id="PF13520">
    <property type="entry name" value="AA_permease_2"/>
    <property type="match status" value="1"/>
</dbReference>
<dbReference type="GO" id="GO:0016020">
    <property type="term" value="C:membrane"/>
    <property type="evidence" value="ECO:0007669"/>
    <property type="project" value="UniProtKB-SubCell"/>
</dbReference>
<evidence type="ECO:0000313" key="9">
    <source>
        <dbReference type="EMBL" id="OAA68167.1"/>
    </source>
</evidence>
<keyword evidence="6 8" id="KW-0472">Membrane</keyword>
<dbReference type="GO" id="GO:0022857">
    <property type="term" value="F:transmembrane transporter activity"/>
    <property type="evidence" value="ECO:0007669"/>
    <property type="project" value="InterPro"/>
</dbReference>
<feature type="transmembrane region" description="Helical" evidence="8">
    <location>
        <begin position="210"/>
        <end position="228"/>
    </location>
</feature>
<protein>
    <submittedName>
        <fullName evidence="9">Amino acid permease</fullName>
    </submittedName>
</protein>
<dbReference type="InterPro" id="IPR002293">
    <property type="entry name" value="AA/rel_permease1"/>
</dbReference>
<dbReference type="PANTHER" id="PTHR45649:SF9">
    <property type="entry name" value="AMINO-ACID PERMEASE 2"/>
    <property type="match status" value="1"/>
</dbReference>
<gene>
    <name evidence="9" type="ORF">SPI_00362</name>
</gene>
<reference evidence="9 10" key="1">
    <citation type="journal article" date="2016" name="Genome Biol. Evol.">
        <title>Divergent and convergent evolution of fungal pathogenicity.</title>
        <authorList>
            <person name="Shang Y."/>
            <person name="Xiao G."/>
            <person name="Zheng P."/>
            <person name="Cen K."/>
            <person name="Zhan S."/>
            <person name="Wang C."/>
        </authorList>
    </citation>
    <scope>NUCLEOTIDE SEQUENCE [LARGE SCALE GENOMIC DNA]</scope>
    <source>
        <strain evidence="9 10">RCEF 264</strain>
    </source>
</reference>
<accession>A0A168A2M4</accession>
<keyword evidence="10" id="KW-1185">Reference proteome</keyword>
<dbReference type="AlphaFoldDB" id="A0A168A2M4"/>
<feature type="transmembrane region" description="Helical" evidence="8">
    <location>
        <begin position="380"/>
        <end position="408"/>
    </location>
</feature>
<dbReference type="PROSITE" id="PS00218">
    <property type="entry name" value="AMINO_ACID_PERMEASE_1"/>
    <property type="match status" value="1"/>
</dbReference>
<dbReference type="NCBIfam" id="TIGR00907">
    <property type="entry name" value="2A0304"/>
    <property type="match status" value="1"/>
</dbReference>
<sequence length="596" mass="64522">MSATKSQEGNAAVDDAFKAPNQPYDVNDPSSGDDSDDKALAEMGYVPVFKRHFSMWSCFSFALSISGLFGTVMTTFSYPLSAGGAASAIWCWMIAGIGALCLALSIAEIASAYPTSGAMYFTIKYLAPPHAVPVVAWIDGWLNLIGQICGSASSAYGAAQMLLAAVSIGTDFTYYPTQGHVIAVMAGLSLVHASLNSLTTNWLNRFANTYAVIHISVLLAACIALLVMQKDKHSAHYAFTNVEPDSGWTPPGFSFLFGFLSVAWTMTDYDATAHIAEEAKDPARVVPKAIATALTFTYVAGWLFNIVLVFCMGDPAAILASPIGQPVAQIYYNVIGKGGAIFFTIAAFLIMNFVCITAMQAGARTVWAFSRDQMLPGSRIWYRIWSVSDTPVLAVWLYALICVLINLIGLGSYITISAIFNVCAIALDWSYCIPILCKLFFGKFEKGPWNLGRASVFVNTWACCWTAFVSVIFLFPTVMPARADNMNYAVVILAFVFILATSYWFIQGRFYYTGPRTHAHVAGGVIVREDSDDNGNDPEKSAARTAGAAGLHRRNVAELQTNSRDVPVTELPGNVQNVSELPNDARVHELSGNPDE</sequence>
<feature type="region of interest" description="Disordered" evidence="7">
    <location>
        <begin position="561"/>
        <end position="596"/>
    </location>
</feature>
<evidence type="ECO:0000256" key="1">
    <source>
        <dbReference type="ARBA" id="ARBA00004141"/>
    </source>
</evidence>
<feature type="transmembrane region" description="Helical" evidence="8">
    <location>
        <begin position="330"/>
        <end position="359"/>
    </location>
</feature>
<feature type="transmembrane region" description="Helical" evidence="8">
    <location>
        <begin position="289"/>
        <end position="310"/>
    </location>
</feature>
<evidence type="ECO:0000256" key="6">
    <source>
        <dbReference type="ARBA" id="ARBA00023136"/>
    </source>
</evidence>
<dbReference type="STRING" id="1081102.A0A168A2M4"/>
<comment type="caution">
    <text evidence="9">The sequence shown here is derived from an EMBL/GenBank/DDBJ whole genome shotgun (WGS) entry which is preliminary data.</text>
</comment>
<dbReference type="GO" id="GO:0006865">
    <property type="term" value="P:amino acid transport"/>
    <property type="evidence" value="ECO:0007669"/>
    <property type="project" value="UniProtKB-KW"/>
</dbReference>
<evidence type="ECO:0000256" key="7">
    <source>
        <dbReference type="SAM" id="MobiDB-lite"/>
    </source>
</evidence>
<comment type="subcellular location">
    <subcellularLocation>
        <location evidence="1">Membrane</location>
        <topology evidence="1">Multi-pass membrane protein</topology>
    </subcellularLocation>
</comment>